<proteinExistence type="predicted"/>
<gene>
    <name evidence="1" type="ORF">SERLA73DRAFT_47110</name>
</gene>
<keyword evidence="2" id="KW-1185">Reference proteome</keyword>
<reference evidence="2" key="1">
    <citation type="journal article" date="2011" name="Science">
        <title>The plant cell wall-decomposing machinery underlies the functional diversity of forest fungi.</title>
        <authorList>
            <person name="Eastwood D.C."/>
            <person name="Floudas D."/>
            <person name="Binder M."/>
            <person name="Majcherczyk A."/>
            <person name="Schneider P."/>
            <person name="Aerts A."/>
            <person name="Asiegbu F.O."/>
            <person name="Baker S.E."/>
            <person name="Barry K."/>
            <person name="Bendiksby M."/>
            <person name="Blumentritt M."/>
            <person name="Coutinho P.M."/>
            <person name="Cullen D."/>
            <person name="de Vries R.P."/>
            <person name="Gathman A."/>
            <person name="Goodell B."/>
            <person name="Henrissat B."/>
            <person name="Ihrmark K."/>
            <person name="Kauserud H."/>
            <person name="Kohler A."/>
            <person name="LaButti K."/>
            <person name="Lapidus A."/>
            <person name="Lavin J.L."/>
            <person name="Lee Y.-H."/>
            <person name="Lindquist E."/>
            <person name="Lilly W."/>
            <person name="Lucas S."/>
            <person name="Morin E."/>
            <person name="Murat C."/>
            <person name="Oguiza J.A."/>
            <person name="Park J."/>
            <person name="Pisabarro A.G."/>
            <person name="Riley R."/>
            <person name="Rosling A."/>
            <person name="Salamov A."/>
            <person name="Schmidt O."/>
            <person name="Schmutz J."/>
            <person name="Skrede I."/>
            <person name="Stenlid J."/>
            <person name="Wiebenga A."/>
            <person name="Xie X."/>
            <person name="Kuees U."/>
            <person name="Hibbett D.S."/>
            <person name="Hoffmeister D."/>
            <person name="Hoegberg N."/>
            <person name="Martin F."/>
            <person name="Grigoriev I.V."/>
            <person name="Watkinson S.C."/>
        </authorList>
    </citation>
    <scope>NUCLEOTIDE SEQUENCE [LARGE SCALE GENOMIC DNA]</scope>
    <source>
        <strain evidence="2">strain S7.3</strain>
    </source>
</reference>
<dbReference type="OMA" id="SACHNAC"/>
<protein>
    <submittedName>
        <fullName evidence="1">Uncharacterized protein</fullName>
    </submittedName>
</protein>
<dbReference type="Proteomes" id="UP000008063">
    <property type="component" value="Unassembled WGS sequence"/>
</dbReference>
<dbReference type="EMBL" id="GL945476">
    <property type="protein sequence ID" value="EGO03107.1"/>
    <property type="molecule type" value="Genomic_DNA"/>
</dbReference>
<dbReference type="OrthoDB" id="2418900at2759"/>
<dbReference type="AlphaFoldDB" id="F8PNC5"/>
<dbReference type="InParanoid" id="F8PNC5"/>
<sequence>MWTGKWWHAIQTRVPKEAALSPVIIATDKTQLTQFSDSKSAYSVYLTFGNIPHVIQWRPSQHACILIGYLSVSKIIGMQLTSRKKSSRVQRLFHELMRIILNPSKRAGRDRIEVVGGDGAVRRVYPMLACYVANYPEQCLVTCSKYGTCPKCKRPPEELSASTAGEPRTNQWTESVINKAKEDTHLFRQCQERCKEQLVSGSVYKLFWTGFPHCNIHIAITPDVLHQLYQGVFKHMMHWCQKLLDPKELDAHIRALPPCFGVRYFKNGFFALDQIGGKERKDMAKILFGCLIGKLPCHAIITY</sequence>
<accession>F8PNC5</accession>
<evidence type="ECO:0000313" key="1">
    <source>
        <dbReference type="EMBL" id="EGO03107.1"/>
    </source>
</evidence>
<organism evidence="2">
    <name type="scientific">Serpula lacrymans var. lacrymans (strain S7.3)</name>
    <name type="common">Dry rot fungus</name>
    <dbReference type="NCBI Taxonomy" id="936435"/>
    <lineage>
        <taxon>Eukaryota</taxon>
        <taxon>Fungi</taxon>
        <taxon>Dikarya</taxon>
        <taxon>Basidiomycota</taxon>
        <taxon>Agaricomycotina</taxon>
        <taxon>Agaricomycetes</taxon>
        <taxon>Agaricomycetidae</taxon>
        <taxon>Boletales</taxon>
        <taxon>Coniophorineae</taxon>
        <taxon>Serpulaceae</taxon>
        <taxon>Serpula</taxon>
    </lineage>
</organism>
<evidence type="ECO:0000313" key="2">
    <source>
        <dbReference type="Proteomes" id="UP000008063"/>
    </source>
</evidence>
<name>F8PNC5_SERL3</name>
<dbReference type="HOGENOM" id="CLU_006344_8_0_1"/>
<dbReference type="Pfam" id="PF18759">
    <property type="entry name" value="Plavaka"/>
    <property type="match status" value="1"/>
</dbReference>
<dbReference type="InterPro" id="IPR041078">
    <property type="entry name" value="Plavaka"/>
</dbReference>